<organism evidence="2 3">
    <name type="scientific">Paractinoplanes rishiriensis</name>
    <dbReference type="NCBI Taxonomy" id="1050105"/>
    <lineage>
        <taxon>Bacteria</taxon>
        <taxon>Bacillati</taxon>
        <taxon>Actinomycetota</taxon>
        <taxon>Actinomycetes</taxon>
        <taxon>Micromonosporales</taxon>
        <taxon>Micromonosporaceae</taxon>
        <taxon>Paractinoplanes</taxon>
    </lineage>
</organism>
<evidence type="ECO:0000313" key="3">
    <source>
        <dbReference type="Proteomes" id="UP000636960"/>
    </source>
</evidence>
<reference evidence="2" key="1">
    <citation type="submission" date="2021-01" db="EMBL/GenBank/DDBJ databases">
        <title>Whole genome shotgun sequence of Actinoplanes rishiriensis NBRC 108556.</title>
        <authorList>
            <person name="Komaki H."/>
            <person name="Tamura T."/>
        </authorList>
    </citation>
    <scope>NUCLEOTIDE SEQUENCE</scope>
    <source>
        <strain evidence="2">NBRC 108556</strain>
    </source>
</reference>
<protein>
    <submittedName>
        <fullName evidence="2">Uncharacterized protein</fullName>
    </submittedName>
</protein>
<evidence type="ECO:0000313" key="2">
    <source>
        <dbReference type="EMBL" id="GIE93089.1"/>
    </source>
</evidence>
<dbReference type="Proteomes" id="UP000636960">
    <property type="component" value="Unassembled WGS sequence"/>
</dbReference>
<dbReference type="AlphaFoldDB" id="A0A919JTA6"/>
<keyword evidence="3" id="KW-1185">Reference proteome</keyword>
<sequence>MPGRAARHVATVIRVSQIPWWGLPLLAAVFALAGAVAARLLTVRRSRWYDERKTAYVELLAIFERVTYRLRSAFDAEEEPGPAQSYIEEVGPALMQVRLLASGPVRSEALAVHVLLHKLHGEMNPTAVRGVQPQIHFRELLAQVPLVMQQLEASIREELSIDVLPPPRGALLNGHLRDRARTLLRRPGRGSAVDDLGDIGQDRNRDR</sequence>
<keyword evidence="1" id="KW-0812">Transmembrane</keyword>
<comment type="caution">
    <text evidence="2">The sequence shown here is derived from an EMBL/GenBank/DDBJ whole genome shotgun (WGS) entry which is preliminary data.</text>
</comment>
<proteinExistence type="predicted"/>
<gene>
    <name evidence="2" type="ORF">Ari01nite_05540</name>
</gene>
<dbReference type="EMBL" id="BOMV01000005">
    <property type="protein sequence ID" value="GIE93089.1"/>
    <property type="molecule type" value="Genomic_DNA"/>
</dbReference>
<accession>A0A919JTA6</accession>
<keyword evidence="1" id="KW-0472">Membrane</keyword>
<keyword evidence="1" id="KW-1133">Transmembrane helix</keyword>
<evidence type="ECO:0000256" key="1">
    <source>
        <dbReference type="SAM" id="Phobius"/>
    </source>
</evidence>
<name>A0A919JTA6_9ACTN</name>
<feature type="transmembrane region" description="Helical" evidence="1">
    <location>
        <begin position="20"/>
        <end position="42"/>
    </location>
</feature>